<reference evidence="2 3" key="1">
    <citation type="journal article" date="2019" name="Int. J. Syst. Evol. Microbiol.">
        <title>The Global Catalogue of Microorganisms (GCM) 10K type strain sequencing project: providing services to taxonomists for standard genome sequencing and annotation.</title>
        <authorList>
            <consortium name="The Broad Institute Genomics Platform"/>
            <consortium name="The Broad Institute Genome Sequencing Center for Infectious Disease"/>
            <person name="Wu L."/>
            <person name="Ma J."/>
        </authorList>
    </citation>
    <scope>NUCLEOTIDE SEQUENCE [LARGE SCALE GENOMIC DNA]</scope>
    <source>
        <strain evidence="2 3">JCM 14545</strain>
    </source>
</reference>
<gene>
    <name evidence="2" type="ORF">GCM10009754_19330</name>
</gene>
<dbReference type="Pfam" id="PF19054">
    <property type="entry name" value="DUF5753"/>
    <property type="match status" value="1"/>
</dbReference>
<dbReference type="SMART" id="SM00530">
    <property type="entry name" value="HTH_XRE"/>
    <property type="match status" value="1"/>
</dbReference>
<keyword evidence="3" id="KW-1185">Reference proteome</keyword>
<evidence type="ECO:0000313" key="3">
    <source>
        <dbReference type="Proteomes" id="UP001501116"/>
    </source>
</evidence>
<dbReference type="PROSITE" id="PS50943">
    <property type="entry name" value="HTH_CROC1"/>
    <property type="match status" value="1"/>
</dbReference>
<proteinExistence type="predicted"/>
<evidence type="ECO:0000259" key="1">
    <source>
        <dbReference type="PROSITE" id="PS50943"/>
    </source>
</evidence>
<dbReference type="SUPFAM" id="SSF47413">
    <property type="entry name" value="lambda repressor-like DNA-binding domains"/>
    <property type="match status" value="1"/>
</dbReference>
<feature type="domain" description="HTH cro/C1-type" evidence="1">
    <location>
        <begin position="20"/>
        <end position="75"/>
    </location>
</feature>
<evidence type="ECO:0000313" key="2">
    <source>
        <dbReference type="EMBL" id="GAA1950752.1"/>
    </source>
</evidence>
<dbReference type="EMBL" id="BAAANN010000006">
    <property type="protein sequence ID" value="GAA1950752.1"/>
    <property type="molecule type" value="Genomic_DNA"/>
</dbReference>
<dbReference type="Proteomes" id="UP001501116">
    <property type="component" value="Unassembled WGS sequence"/>
</dbReference>
<dbReference type="RefSeq" id="WP_344415820.1">
    <property type="nucleotide sequence ID" value="NZ_BAAANN010000006.1"/>
</dbReference>
<sequence length="299" mass="33683">MMGNAERDSSARAREIGEELRGARVAAKISAAGLAKAMDCSQTKISRLETGGRGASELDVTMYLTACGVGRKEILRILDLVRETDDGYRLRPHREQMPDQLRSLSAQEALASSILVFEPMLVPGILQTEDYARQVFRAAGALAPWDIEASVKARLSRQRLLRGGESPYFTFYLHEHALRNMVGNFPVMHEQVMHLLLVSSYARCEIRVIRRVASPGGVFGGPFWFMRYAEHRPMVYVESHTTSLFLEDKEDLDKYRQTVGKLGELALDGAQSRRWLATLASEYDRVKDPRDEHPRSDLA</sequence>
<organism evidence="2 3">
    <name type="scientific">Amycolatopsis minnesotensis</name>
    <dbReference type="NCBI Taxonomy" id="337894"/>
    <lineage>
        <taxon>Bacteria</taxon>
        <taxon>Bacillati</taxon>
        <taxon>Actinomycetota</taxon>
        <taxon>Actinomycetes</taxon>
        <taxon>Pseudonocardiales</taxon>
        <taxon>Pseudonocardiaceae</taxon>
        <taxon>Amycolatopsis</taxon>
    </lineage>
</organism>
<name>A0ABN2QEF8_9PSEU</name>
<dbReference type="InterPro" id="IPR010982">
    <property type="entry name" value="Lambda_DNA-bd_dom_sf"/>
</dbReference>
<dbReference type="InterPro" id="IPR001387">
    <property type="entry name" value="Cro/C1-type_HTH"/>
</dbReference>
<dbReference type="CDD" id="cd00093">
    <property type="entry name" value="HTH_XRE"/>
    <property type="match status" value="1"/>
</dbReference>
<dbReference type="Pfam" id="PF13560">
    <property type="entry name" value="HTH_31"/>
    <property type="match status" value="1"/>
</dbReference>
<dbReference type="Gene3D" id="1.10.260.40">
    <property type="entry name" value="lambda repressor-like DNA-binding domains"/>
    <property type="match status" value="1"/>
</dbReference>
<comment type="caution">
    <text evidence="2">The sequence shown here is derived from an EMBL/GenBank/DDBJ whole genome shotgun (WGS) entry which is preliminary data.</text>
</comment>
<protein>
    <submittedName>
        <fullName evidence="2">Helix-turn-helix transcriptional regulator</fullName>
    </submittedName>
</protein>
<dbReference type="InterPro" id="IPR043917">
    <property type="entry name" value="DUF5753"/>
</dbReference>
<accession>A0ABN2QEF8</accession>